<keyword evidence="5" id="KW-0539">Nucleus</keyword>
<dbReference type="GO" id="GO:0005685">
    <property type="term" value="C:U1 snRNP"/>
    <property type="evidence" value="ECO:0007669"/>
    <property type="project" value="TreeGrafter"/>
</dbReference>
<keyword evidence="9" id="KW-1185">Reference proteome</keyword>
<proteinExistence type="inferred from homology"/>
<name>A0A5C7I452_9ROSI</name>
<dbReference type="OrthoDB" id="10265668at2759"/>
<protein>
    <submittedName>
        <fullName evidence="8">Uncharacterized protein</fullName>
    </submittedName>
</protein>
<dbReference type="Pfam" id="PF23241">
    <property type="entry name" value="HAT_PRP39_C"/>
    <property type="match status" value="1"/>
</dbReference>
<dbReference type="SUPFAM" id="SSF48452">
    <property type="entry name" value="TPR-like"/>
    <property type="match status" value="2"/>
</dbReference>
<dbReference type="SMART" id="SM00386">
    <property type="entry name" value="HAT"/>
    <property type="match status" value="6"/>
</dbReference>
<feature type="region of interest" description="Disordered" evidence="7">
    <location>
        <begin position="371"/>
        <end position="412"/>
    </location>
</feature>
<dbReference type="GO" id="GO:0000243">
    <property type="term" value="C:commitment complex"/>
    <property type="evidence" value="ECO:0007669"/>
    <property type="project" value="TreeGrafter"/>
</dbReference>
<keyword evidence="2" id="KW-0507">mRNA processing</keyword>
<feature type="region of interest" description="Disordered" evidence="7">
    <location>
        <begin position="758"/>
        <end position="777"/>
    </location>
</feature>
<dbReference type="PANTHER" id="PTHR17204:SF5">
    <property type="entry name" value="PRE-MRNA-PROCESSING FACTOR 39"/>
    <property type="match status" value="1"/>
</dbReference>
<dbReference type="InterPro" id="IPR011990">
    <property type="entry name" value="TPR-like_helical_dom_sf"/>
</dbReference>
<evidence type="ECO:0000256" key="4">
    <source>
        <dbReference type="ARBA" id="ARBA00023187"/>
    </source>
</evidence>
<reference evidence="9" key="1">
    <citation type="journal article" date="2019" name="Gigascience">
        <title>De novo genome assembly of the endangered Acer yangbiense, a plant species with extremely small populations endemic to Yunnan Province, China.</title>
        <authorList>
            <person name="Yang J."/>
            <person name="Wariss H.M."/>
            <person name="Tao L."/>
            <person name="Zhang R."/>
            <person name="Yun Q."/>
            <person name="Hollingsworth P."/>
            <person name="Dao Z."/>
            <person name="Luo G."/>
            <person name="Guo H."/>
            <person name="Ma Y."/>
            <person name="Sun W."/>
        </authorList>
    </citation>
    <scope>NUCLEOTIDE SEQUENCE [LARGE SCALE GENOMIC DNA]</scope>
    <source>
        <strain evidence="9">cv. Malutang</strain>
    </source>
</reference>
<evidence type="ECO:0000256" key="2">
    <source>
        <dbReference type="ARBA" id="ARBA00022664"/>
    </source>
</evidence>
<comment type="similarity">
    <text evidence="6">Belongs to the PRP39 family.</text>
</comment>
<dbReference type="Proteomes" id="UP000323000">
    <property type="component" value="Chromosome 4"/>
</dbReference>
<organism evidence="8 9">
    <name type="scientific">Acer yangbiense</name>
    <dbReference type="NCBI Taxonomy" id="1000413"/>
    <lineage>
        <taxon>Eukaryota</taxon>
        <taxon>Viridiplantae</taxon>
        <taxon>Streptophyta</taxon>
        <taxon>Embryophyta</taxon>
        <taxon>Tracheophyta</taxon>
        <taxon>Spermatophyta</taxon>
        <taxon>Magnoliopsida</taxon>
        <taxon>eudicotyledons</taxon>
        <taxon>Gunneridae</taxon>
        <taxon>Pentapetalae</taxon>
        <taxon>rosids</taxon>
        <taxon>malvids</taxon>
        <taxon>Sapindales</taxon>
        <taxon>Sapindaceae</taxon>
        <taxon>Hippocastanoideae</taxon>
        <taxon>Acereae</taxon>
        <taxon>Acer</taxon>
    </lineage>
</organism>
<gene>
    <name evidence="8" type="ORF">EZV62_010889</name>
</gene>
<evidence type="ECO:0000256" key="6">
    <source>
        <dbReference type="ARBA" id="ARBA00038019"/>
    </source>
</evidence>
<dbReference type="GO" id="GO:0030627">
    <property type="term" value="F:pre-mRNA 5'-splice site binding"/>
    <property type="evidence" value="ECO:0007669"/>
    <property type="project" value="TreeGrafter"/>
</dbReference>
<evidence type="ECO:0000313" key="9">
    <source>
        <dbReference type="Proteomes" id="UP000323000"/>
    </source>
</evidence>
<dbReference type="PANTHER" id="PTHR17204">
    <property type="entry name" value="PRE-MRNA PROCESSING PROTEIN PRP39-RELATED"/>
    <property type="match status" value="1"/>
</dbReference>
<keyword evidence="4" id="KW-0508">mRNA splicing</keyword>
<evidence type="ECO:0000256" key="5">
    <source>
        <dbReference type="ARBA" id="ARBA00023242"/>
    </source>
</evidence>
<dbReference type="GO" id="GO:0071004">
    <property type="term" value="C:U2-type prespliceosome"/>
    <property type="evidence" value="ECO:0007669"/>
    <property type="project" value="TreeGrafter"/>
</dbReference>
<evidence type="ECO:0000256" key="1">
    <source>
        <dbReference type="ARBA" id="ARBA00004123"/>
    </source>
</evidence>
<dbReference type="InterPro" id="IPR003107">
    <property type="entry name" value="HAT"/>
</dbReference>
<dbReference type="InterPro" id="IPR059164">
    <property type="entry name" value="HAT_PRP39_C"/>
</dbReference>
<dbReference type="AlphaFoldDB" id="A0A5C7I452"/>
<accession>A0A5C7I452</accession>
<dbReference type="FunFam" id="1.25.40.10:FF:000159">
    <property type="entry name" value="Tetratricopeptide repeat (TPR)-like superfamily protein"/>
    <property type="match status" value="1"/>
</dbReference>
<dbReference type="GO" id="GO:0000395">
    <property type="term" value="P:mRNA 5'-splice site recognition"/>
    <property type="evidence" value="ECO:0007669"/>
    <property type="project" value="TreeGrafter"/>
</dbReference>
<sequence>MGDSETVVAETSSVMDYTSSGYANTGYADPNANDAPNASGFAPADATYTVPAVSSSSGDGNTYSMDPNSVTQEAPAVEATDGNDNVVGMENVAVGSSQAAVYGSVNGNVASEAGNVMSAENGNSLGVVSGAAAGQEYVDSSVPVMSGEEDRLWSIVKANSSDFNSWTALLEETEKLAEDNIVKIRRVYDAFLAEFPLCYGYWKKYADHEARVGSMDKVVEVYERAVQGVTYSVDIWLHYCIFAINTYGDPDTIRSMPATAITLAERSRPVKGYDGLFHCSISDIVWFLSGRLFERALAYVGTDYLSYPLWEKYIEYEYMQQEWSRVAVIYTRMLENPIQQLDRYLSSRVIGLNSFKEFAGSRPLPELRSAEEAAATAGSQPEASGELKVNEGEVQDAAENSPKHESAGSTEAEELEKYISIREEMYKKAKEFDSRIIGFETAIKRPYFHVKPLSVAELENWHNYLDFIEREGDFNKVVKLYERCLIACANYPEYWIRYVLSMEASGSMDLADNALARATQCFVKRLPEIHLFAARFKEQNGDIEGAHAAYQLVHTEISPGLLEAIIKHANMERRLGKLDDALSLYEQAIAIERGKEHSQSLPMLYAQYSRFLYLVSGNAEKAREILVQSLDHALIHFESIQSPPRQIENLESLVDKFIVPNSDSPNIANAAEKEELSCIFLEFLGLFGDAQSIKKAEDRHAKYFLPHRSMSELKKRHADDFLASERAKLAKSYSGAPSPAQSLMGSYPSGQAPYTAGYGGQPQAWPPVTQPQPQAQQWNPGYGQQDCWFLVRFVCLWSQTALLPRSIDMRFKTCFPLSVLRAAYGAYSGYGSSYATPQVTTSVPQSATYGAYPSTYPAQAFPQQSYVQPTAAAATLAPAQQPASVPQAYYGSYY</sequence>
<dbReference type="Gene3D" id="1.25.40.10">
    <property type="entry name" value="Tetratricopeptide repeat domain"/>
    <property type="match status" value="2"/>
</dbReference>
<dbReference type="EMBL" id="VAHF01000004">
    <property type="protein sequence ID" value="TXG63895.1"/>
    <property type="molecule type" value="Genomic_DNA"/>
</dbReference>
<evidence type="ECO:0000256" key="3">
    <source>
        <dbReference type="ARBA" id="ARBA00022737"/>
    </source>
</evidence>
<comment type="subcellular location">
    <subcellularLocation>
        <location evidence="1">Nucleus</location>
    </subcellularLocation>
</comment>
<dbReference type="Pfam" id="PF23240">
    <property type="entry name" value="HAT_PRP39_N"/>
    <property type="match status" value="2"/>
</dbReference>
<comment type="caution">
    <text evidence="8">The sequence shown here is derived from an EMBL/GenBank/DDBJ whole genome shotgun (WGS) entry which is preliminary data.</text>
</comment>
<keyword evidence="3" id="KW-0677">Repeat</keyword>
<evidence type="ECO:0000313" key="8">
    <source>
        <dbReference type="EMBL" id="TXG63895.1"/>
    </source>
</evidence>
<evidence type="ECO:0000256" key="7">
    <source>
        <dbReference type="SAM" id="MobiDB-lite"/>
    </source>
</evidence>